<evidence type="ECO:0000313" key="2">
    <source>
        <dbReference type="EMBL" id="KAK7289847.1"/>
    </source>
</evidence>
<sequence length="108" mass="12059">MAWKRGRPPKTPATHMKETQNEDTERSDAVPFDLRALDDADLTNLSPKKAKEILECIDALRLKIKGKAVDDDKEGDLNTHTNHGVHESSSEEPVTETCLAEEASENFE</sequence>
<feature type="compositionally biased region" description="Basic and acidic residues" evidence="1">
    <location>
        <begin position="15"/>
        <end position="28"/>
    </location>
</feature>
<accession>A0AAN9P9P0</accession>
<organism evidence="2 3">
    <name type="scientific">Crotalaria pallida</name>
    <name type="common">Smooth rattlebox</name>
    <name type="synonym">Crotalaria striata</name>
    <dbReference type="NCBI Taxonomy" id="3830"/>
    <lineage>
        <taxon>Eukaryota</taxon>
        <taxon>Viridiplantae</taxon>
        <taxon>Streptophyta</taxon>
        <taxon>Embryophyta</taxon>
        <taxon>Tracheophyta</taxon>
        <taxon>Spermatophyta</taxon>
        <taxon>Magnoliopsida</taxon>
        <taxon>eudicotyledons</taxon>
        <taxon>Gunneridae</taxon>
        <taxon>Pentapetalae</taxon>
        <taxon>rosids</taxon>
        <taxon>fabids</taxon>
        <taxon>Fabales</taxon>
        <taxon>Fabaceae</taxon>
        <taxon>Papilionoideae</taxon>
        <taxon>50 kb inversion clade</taxon>
        <taxon>genistoids sensu lato</taxon>
        <taxon>core genistoids</taxon>
        <taxon>Crotalarieae</taxon>
        <taxon>Crotalaria</taxon>
    </lineage>
</organism>
<keyword evidence="3" id="KW-1185">Reference proteome</keyword>
<dbReference type="Proteomes" id="UP001372338">
    <property type="component" value="Unassembled WGS sequence"/>
</dbReference>
<feature type="region of interest" description="Disordered" evidence="1">
    <location>
        <begin position="1"/>
        <end position="31"/>
    </location>
</feature>
<protein>
    <submittedName>
        <fullName evidence="2">Uncharacterized protein</fullName>
    </submittedName>
</protein>
<dbReference type="EMBL" id="JAYWIO010000001">
    <property type="protein sequence ID" value="KAK7289847.1"/>
    <property type="molecule type" value="Genomic_DNA"/>
</dbReference>
<proteinExistence type="predicted"/>
<evidence type="ECO:0000256" key="1">
    <source>
        <dbReference type="SAM" id="MobiDB-lite"/>
    </source>
</evidence>
<evidence type="ECO:0000313" key="3">
    <source>
        <dbReference type="Proteomes" id="UP001372338"/>
    </source>
</evidence>
<dbReference type="AlphaFoldDB" id="A0AAN9P9P0"/>
<comment type="caution">
    <text evidence="2">The sequence shown here is derived from an EMBL/GenBank/DDBJ whole genome shotgun (WGS) entry which is preliminary data.</text>
</comment>
<feature type="region of interest" description="Disordered" evidence="1">
    <location>
        <begin position="70"/>
        <end position="108"/>
    </location>
</feature>
<gene>
    <name evidence="2" type="ORF">RIF29_03821</name>
</gene>
<name>A0AAN9P9P0_CROPI</name>
<reference evidence="2 3" key="1">
    <citation type="submission" date="2024-01" db="EMBL/GenBank/DDBJ databases">
        <title>The genomes of 5 underutilized Papilionoideae crops provide insights into root nodulation and disease resistanc.</title>
        <authorList>
            <person name="Yuan L."/>
        </authorList>
    </citation>
    <scope>NUCLEOTIDE SEQUENCE [LARGE SCALE GENOMIC DNA]</scope>
    <source>
        <strain evidence="2">ZHUSHIDOU_FW_LH</strain>
        <tissue evidence="2">Leaf</tissue>
    </source>
</reference>